<proteinExistence type="predicted"/>
<dbReference type="Pfam" id="PF00665">
    <property type="entry name" value="rve"/>
    <property type="match status" value="1"/>
</dbReference>
<accession>A0A1K0GSI9</accession>
<keyword evidence="1" id="KW-0694">RNA-binding</keyword>
<reference evidence="4" key="1">
    <citation type="submission" date="2016-04" db="EMBL/GenBank/DDBJ databases">
        <authorList>
            <person name="Guldener U."/>
            <person name="Guldener U."/>
        </authorList>
    </citation>
    <scope>NUCLEOTIDE SEQUENCE [LARGE SCALE GENOMIC DNA]</scope>
    <source>
        <strain evidence="4">UB2112</strain>
    </source>
</reference>
<name>A0A1K0GSI9_9BASI</name>
<dbReference type="InterPro" id="IPR001584">
    <property type="entry name" value="Integrase_cat-core"/>
</dbReference>
<dbReference type="InterPro" id="IPR025724">
    <property type="entry name" value="GAG-pre-integrase_dom"/>
</dbReference>
<evidence type="ECO:0000313" key="4">
    <source>
        <dbReference type="Proteomes" id="UP000179920"/>
    </source>
</evidence>
<dbReference type="GO" id="GO:0005634">
    <property type="term" value="C:nucleus"/>
    <property type="evidence" value="ECO:0007669"/>
    <property type="project" value="UniProtKB-ARBA"/>
</dbReference>
<dbReference type="PROSITE" id="PS50994">
    <property type="entry name" value="INTEGRASE"/>
    <property type="match status" value="1"/>
</dbReference>
<gene>
    <name evidence="3" type="ORF">UBRO_20745</name>
</gene>
<evidence type="ECO:0000256" key="1">
    <source>
        <dbReference type="ARBA" id="ARBA00022884"/>
    </source>
</evidence>
<dbReference type="InterPro" id="IPR036397">
    <property type="entry name" value="RNaseH_sf"/>
</dbReference>
<dbReference type="InterPro" id="IPR012337">
    <property type="entry name" value="RNaseH-like_sf"/>
</dbReference>
<dbReference type="Gene3D" id="3.30.420.10">
    <property type="entry name" value="Ribonuclease H-like superfamily/Ribonuclease H"/>
    <property type="match status" value="1"/>
</dbReference>
<dbReference type="GO" id="GO:0003723">
    <property type="term" value="F:RNA binding"/>
    <property type="evidence" value="ECO:0007669"/>
    <property type="project" value="UniProtKB-KW"/>
</dbReference>
<dbReference type="EMBL" id="LT558125">
    <property type="protein sequence ID" value="SAM83169.1"/>
    <property type="molecule type" value="Genomic_DNA"/>
</dbReference>
<dbReference type="Pfam" id="PF13976">
    <property type="entry name" value="gag_pre-integrs"/>
    <property type="match status" value="1"/>
</dbReference>
<dbReference type="AlphaFoldDB" id="A0A1K0GSI9"/>
<feature type="domain" description="Integrase catalytic" evidence="2">
    <location>
        <begin position="150"/>
        <end position="257"/>
    </location>
</feature>
<dbReference type="OrthoDB" id="1110994at2759"/>
<protein>
    <recommendedName>
        <fullName evidence="2">Integrase catalytic domain-containing protein</fullName>
    </recommendedName>
</protein>
<dbReference type="Proteomes" id="UP000179920">
    <property type="component" value="Chromosome IX"/>
</dbReference>
<evidence type="ECO:0000313" key="3">
    <source>
        <dbReference type="EMBL" id="SAM83169.1"/>
    </source>
</evidence>
<sequence length="257" mass="28781">MTYDDCLLVPGLVTNLIGTKTVTQVKGKVTFKDKLVTVKDCHGCAIGVPISGNGYPAAGMILWDDNMSKPEVSLAFTRMQQRKTQSCKDDTKANLWHHCLGHPGHDAILCTQSSTTAHDIPLAQVTQHEAPCDTCIHSKVMARTQPHPRNVKHPLELMSMDIMGPLHENPQFSYVLTIHDTFSRMIWVWGLHDKAQAATEASYWVSKTHQLPQCQSTNMARRRDIKEIWVDQGELWTTSFRNLCSSSSIKITASPMQ</sequence>
<organism evidence="3 4">
    <name type="scientific">Ustilago bromivora</name>
    <dbReference type="NCBI Taxonomy" id="307758"/>
    <lineage>
        <taxon>Eukaryota</taxon>
        <taxon>Fungi</taxon>
        <taxon>Dikarya</taxon>
        <taxon>Basidiomycota</taxon>
        <taxon>Ustilaginomycotina</taxon>
        <taxon>Ustilaginomycetes</taxon>
        <taxon>Ustilaginales</taxon>
        <taxon>Ustilaginaceae</taxon>
        <taxon>Ustilago</taxon>
    </lineage>
</organism>
<dbReference type="SUPFAM" id="SSF53098">
    <property type="entry name" value="Ribonuclease H-like"/>
    <property type="match status" value="1"/>
</dbReference>
<evidence type="ECO:0000259" key="2">
    <source>
        <dbReference type="PROSITE" id="PS50994"/>
    </source>
</evidence>
<dbReference type="GO" id="GO:0015074">
    <property type="term" value="P:DNA integration"/>
    <property type="evidence" value="ECO:0007669"/>
    <property type="project" value="InterPro"/>
</dbReference>